<dbReference type="Gene3D" id="3.40.630.30">
    <property type="match status" value="1"/>
</dbReference>
<dbReference type="CDD" id="cd04301">
    <property type="entry name" value="NAT_SF"/>
    <property type="match status" value="1"/>
</dbReference>
<dbReference type="InterPro" id="IPR000182">
    <property type="entry name" value="GNAT_dom"/>
</dbReference>
<name>A0ABS1TCA3_9CLOT</name>
<keyword evidence="3" id="KW-1185">Reference proteome</keyword>
<evidence type="ECO:0000313" key="2">
    <source>
        <dbReference type="EMBL" id="MBL4936991.1"/>
    </source>
</evidence>
<evidence type="ECO:0000259" key="1">
    <source>
        <dbReference type="PROSITE" id="PS51186"/>
    </source>
</evidence>
<dbReference type="PANTHER" id="PTHR43617:SF2">
    <property type="entry name" value="UPF0039 PROTEIN SLL0451"/>
    <property type="match status" value="1"/>
</dbReference>
<dbReference type="Pfam" id="PF00583">
    <property type="entry name" value="Acetyltransf_1"/>
    <property type="match status" value="1"/>
</dbReference>
<dbReference type="InterPro" id="IPR016181">
    <property type="entry name" value="Acyl_CoA_acyltransferase"/>
</dbReference>
<sequence>MIELRKITEDNFDECVKLEVNSEQKSFVASNIKSLAQAYVALTNNACIPMPYAIYSDDTMVGFIMLAYTEPDEDNDKYAYWVWRLMIDKVHQGKGYGRQAMIKALELIKTFPHGKASEVCLSYELDNTVGKALYESLGFVETGKIQDGEMVAKLVL</sequence>
<organism evidence="2 3">
    <name type="scientific">Clostridium rhizosphaerae</name>
    <dbReference type="NCBI Taxonomy" id="2803861"/>
    <lineage>
        <taxon>Bacteria</taxon>
        <taxon>Bacillati</taxon>
        <taxon>Bacillota</taxon>
        <taxon>Clostridia</taxon>
        <taxon>Eubacteriales</taxon>
        <taxon>Clostridiaceae</taxon>
        <taxon>Clostridium</taxon>
    </lineage>
</organism>
<accession>A0ABS1TCA3</accession>
<proteinExistence type="predicted"/>
<feature type="domain" description="N-acetyltransferase" evidence="1">
    <location>
        <begin position="2"/>
        <end position="156"/>
    </location>
</feature>
<dbReference type="PROSITE" id="PS51186">
    <property type="entry name" value="GNAT"/>
    <property type="match status" value="1"/>
</dbReference>
<evidence type="ECO:0000313" key="3">
    <source>
        <dbReference type="Proteomes" id="UP000632377"/>
    </source>
</evidence>
<protein>
    <submittedName>
        <fullName evidence="2">GNAT family N-acetyltransferase</fullName>
    </submittedName>
</protein>
<dbReference type="EMBL" id="JAESWC010000009">
    <property type="protein sequence ID" value="MBL4936991.1"/>
    <property type="molecule type" value="Genomic_DNA"/>
</dbReference>
<dbReference type="Proteomes" id="UP000632377">
    <property type="component" value="Unassembled WGS sequence"/>
</dbReference>
<dbReference type="InterPro" id="IPR050276">
    <property type="entry name" value="MshD_Acetyltransferase"/>
</dbReference>
<dbReference type="SUPFAM" id="SSF55729">
    <property type="entry name" value="Acyl-CoA N-acyltransferases (Nat)"/>
    <property type="match status" value="1"/>
</dbReference>
<dbReference type="RefSeq" id="WP_202749748.1">
    <property type="nucleotide sequence ID" value="NZ_JAESWC010000009.1"/>
</dbReference>
<reference evidence="2 3" key="1">
    <citation type="submission" date="2021-01" db="EMBL/GenBank/DDBJ databases">
        <title>Genome public.</title>
        <authorList>
            <person name="Liu C."/>
            <person name="Sun Q."/>
        </authorList>
    </citation>
    <scope>NUCLEOTIDE SEQUENCE [LARGE SCALE GENOMIC DNA]</scope>
    <source>
        <strain evidence="2 3">YIM B02515</strain>
    </source>
</reference>
<comment type="caution">
    <text evidence="2">The sequence shown here is derived from an EMBL/GenBank/DDBJ whole genome shotgun (WGS) entry which is preliminary data.</text>
</comment>
<gene>
    <name evidence="2" type="ORF">JK636_14650</name>
</gene>
<dbReference type="PANTHER" id="PTHR43617">
    <property type="entry name" value="L-AMINO ACID N-ACETYLTRANSFERASE"/>
    <property type="match status" value="1"/>
</dbReference>